<dbReference type="GO" id="GO:0007034">
    <property type="term" value="P:vacuolar transport"/>
    <property type="evidence" value="ECO:0007669"/>
    <property type="project" value="InterPro"/>
</dbReference>
<evidence type="ECO:0000313" key="2">
    <source>
        <dbReference type="Proteomes" id="UP000032304"/>
    </source>
</evidence>
<dbReference type="Gene3D" id="6.10.140.1230">
    <property type="match status" value="1"/>
</dbReference>
<dbReference type="Pfam" id="PF03357">
    <property type="entry name" value="Snf7"/>
    <property type="match status" value="1"/>
</dbReference>
<accession>A0A0D2UKA7</accession>
<reference evidence="1 2" key="1">
    <citation type="journal article" date="2012" name="Nature">
        <title>Repeated polyploidization of Gossypium genomes and the evolution of spinnable cotton fibres.</title>
        <authorList>
            <person name="Paterson A.H."/>
            <person name="Wendel J.F."/>
            <person name="Gundlach H."/>
            <person name="Guo H."/>
            <person name="Jenkins J."/>
            <person name="Jin D."/>
            <person name="Llewellyn D."/>
            <person name="Showmaker K.C."/>
            <person name="Shu S."/>
            <person name="Udall J."/>
            <person name="Yoo M.J."/>
            <person name="Byers R."/>
            <person name="Chen W."/>
            <person name="Doron-Faigenboim A."/>
            <person name="Duke M.V."/>
            <person name="Gong L."/>
            <person name="Grimwood J."/>
            <person name="Grover C."/>
            <person name="Grupp K."/>
            <person name="Hu G."/>
            <person name="Lee T.H."/>
            <person name="Li J."/>
            <person name="Lin L."/>
            <person name="Liu T."/>
            <person name="Marler B.S."/>
            <person name="Page J.T."/>
            <person name="Roberts A.W."/>
            <person name="Romanel E."/>
            <person name="Sanders W.S."/>
            <person name="Szadkowski E."/>
            <person name="Tan X."/>
            <person name="Tang H."/>
            <person name="Xu C."/>
            <person name="Wang J."/>
            <person name="Wang Z."/>
            <person name="Zhang D."/>
            <person name="Zhang L."/>
            <person name="Ashrafi H."/>
            <person name="Bedon F."/>
            <person name="Bowers J.E."/>
            <person name="Brubaker C.L."/>
            <person name="Chee P.W."/>
            <person name="Das S."/>
            <person name="Gingle A.R."/>
            <person name="Haigler C.H."/>
            <person name="Harker D."/>
            <person name="Hoffmann L.V."/>
            <person name="Hovav R."/>
            <person name="Jones D.C."/>
            <person name="Lemke C."/>
            <person name="Mansoor S."/>
            <person name="ur Rahman M."/>
            <person name="Rainville L.N."/>
            <person name="Rambani A."/>
            <person name="Reddy U.K."/>
            <person name="Rong J.K."/>
            <person name="Saranga Y."/>
            <person name="Scheffler B.E."/>
            <person name="Scheffler J.A."/>
            <person name="Stelly D.M."/>
            <person name="Triplett B.A."/>
            <person name="Van Deynze A."/>
            <person name="Vaslin M.F."/>
            <person name="Waghmare V.N."/>
            <person name="Walford S.A."/>
            <person name="Wright R.J."/>
            <person name="Zaki E.A."/>
            <person name="Zhang T."/>
            <person name="Dennis E.S."/>
            <person name="Mayer K.F."/>
            <person name="Peterson D.G."/>
            <person name="Rokhsar D.S."/>
            <person name="Wang X."/>
            <person name="Schmutz J."/>
        </authorList>
    </citation>
    <scope>NUCLEOTIDE SEQUENCE [LARGE SCALE GENOMIC DNA]</scope>
</reference>
<dbReference type="PANTHER" id="PTHR10476">
    <property type="entry name" value="CHARGED MULTIVESICULAR BODY PROTEIN"/>
    <property type="match status" value="1"/>
</dbReference>
<dbReference type="EMBL" id="CM001750">
    <property type="protein sequence ID" value="KJB69099.1"/>
    <property type="molecule type" value="Genomic_DNA"/>
</dbReference>
<evidence type="ECO:0000313" key="1">
    <source>
        <dbReference type="EMBL" id="KJB69099.1"/>
    </source>
</evidence>
<dbReference type="Proteomes" id="UP000032304">
    <property type="component" value="Chromosome 11"/>
</dbReference>
<dbReference type="Gramene" id="KJB69099">
    <property type="protein sequence ID" value="KJB69099"/>
    <property type="gene ID" value="B456_011G005200"/>
</dbReference>
<name>A0A0D2UKA7_GOSRA</name>
<dbReference type="InterPro" id="IPR005024">
    <property type="entry name" value="Snf7_fam"/>
</dbReference>
<sequence length="208" mass="23669">MLCGRAREKWLLQHEALNGRLRLFNWRKKNWWQRLRRRPKLEMRQAATRILARQLVRLRQQITNLQGSRAQIRGVATHTQALYASTSISTGMKGATKAMVAMNKQMAPAKQAKVIKEFQKQSAQMDMTIEMMSEAIDETLDKDEAEEETEELTNQVLDEIGVDIASQLSSAPKGRIASKNAAPLVNVKSEPTTDVDDLEKRLASLRRL</sequence>
<keyword evidence="2" id="KW-1185">Reference proteome</keyword>
<dbReference type="AlphaFoldDB" id="A0A0D2UKA7"/>
<protein>
    <submittedName>
        <fullName evidence="1">Uncharacterized protein</fullName>
    </submittedName>
</protein>
<organism evidence="1 2">
    <name type="scientific">Gossypium raimondii</name>
    <name type="common">Peruvian cotton</name>
    <name type="synonym">Gossypium klotzschianum subsp. raimondii</name>
    <dbReference type="NCBI Taxonomy" id="29730"/>
    <lineage>
        <taxon>Eukaryota</taxon>
        <taxon>Viridiplantae</taxon>
        <taxon>Streptophyta</taxon>
        <taxon>Embryophyta</taxon>
        <taxon>Tracheophyta</taxon>
        <taxon>Spermatophyta</taxon>
        <taxon>Magnoliopsida</taxon>
        <taxon>eudicotyledons</taxon>
        <taxon>Gunneridae</taxon>
        <taxon>Pentapetalae</taxon>
        <taxon>rosids</taxon>
        <taxon>malvids</taxon>
        <taxon>Malvales</taxon>
        <taxon>Malvaceae</taxon>
        <taxon>Malvoideae</taxon>
        <taxon>Gossypium</taxon>
    </lineage>
</organism>
<gene>
    <name evidence="1" type="ORF">B456_011G005200</name>
</gene>
<proteinExistence type="predicted"/>